<evidence type="ECO:0000313" key="3">
    <source>
        <dbReference type="EMBL" id="KAG7411979.1"/>
    </source>
</evidence>
<comment type="caution">
    <text evidence="3">The sequence shown here is derived from an EMBL/GenBank/DDBJ whole genome shotgun (WGS) entry which is preliminary data.</text>
</comment>
<feature type="compositionally biased region" description="Polar residues" evidence="1">
    <location>
        <begin position="264"/>
        <end position="273"/>
    </location>
</feature>
<feature type="domain" description="DUF7587" evidence="2">
    <location>
        <begin position="49"/>
        <end position="189"/>
    </location>
</feature>
<dbReference type="Pfam" id="PF24494">
    <property type="entry name" value="DUF7587"/>
    <property type="match status" value="1"/>
</dbReference>
<evidence type="ECO:0000313" key="4">
    <source>
        <dbReference type="Proteomes" id="UP000694050"/>
    </source>
</evidence>
<dbReference type="EMBL" id="JAELUQ010000006">
    <property type="protein sequence ID" value="KAG7411979.1"/>
    <property type="molecule type" value="Genomic_DNA"/>
</dbReference>
<name>A0A8J5TTW2_FUSOX</name>
<feature type="compositionally biased region" description="Low complexity" evidence="1">
    <location>
        <begin position="237"/>
        <end position="247"/>
    </location>
</feature>
<evidence type="ECO:0000259" key="2">
    <source>
        <dbReference type="Pfam" id="PF24494"/>
    </source>
</evidence>
<gene>
    <name evidence="3" type="ORF">Forpe1208_v009086</name>
</gene>
<proteinExistence type="predicted"/>
<organism evidence="3 4">
    <name type="scientific">Fusarium oxysporum f. sp. rapae</name>
    <dbReference type="NCBI Taxonomy" id="485398"/>
    <lineage>
        <taxon>Eukaryota</taxon>
        <taxon>Fungi</taxon>
        <taxon>Dikarya</taxon>
        <taxon>Ascomycota</taxon>
        <taxon>Pezizomycotina</taxon>
        <taxon>Sordariomycetes</taxon>
        <taxon>Hypocreomycetidae</taxon>
        <taxon>Hypocreales</taxon>
        <taxon>Nectriaceae</taxon>
        <taxon>Fusarium</taxon>
        <taxon>Fusarium oxysporum species complex</taxon>
    </lineage>
</organism>
<dbReference type="AlphaFoldDB" id="A0A8J5TTW2"/>
<protein>
    <recommendedName>
        <fullName evidence="2">DUF7587 domain-containing protein</fullName>
    </recommendedName>
</protein>
<dbReference type="InterPro" id="IPR056009">
    <property type="entry name" value="DUF7587"/>
</dbReference>
<evidence type="ECO:0000256" key="1">
    <source>
        <dbReference type="SAM" id="MobiDB-lite"/>
    </source>
</evidence>
<feature type="region of interest" description="Disordered" evidence="1">
    <location>
        <begin position="235"/>
        <end position="273"/>
    </location>
</feature>
<accession>A0A8J5TTW2</accession>
<dbReference type="Proteomes" id="UP000694050">
    <property type="component" value="Unassembled WGS sequence"/>
</dbReference>
<reference evidence="3" key="1">
    <citation type="submission" date="2021-04" db="EMBL/GenBank/DDBJ databases">
        <title>First draft genome resource for Brassicaceae pathogens Fusarium oxysporum f. sp. raphani and Fusarium oxysporum f. sp. rapae.</title>
        <authorList>
            <person name="Asai S."/>
        </authorList>
    </citation>
    <scope>NUCLEOTIDE SEQUENCE</scope>
    <source>
        <strain evidence="3">Tf1208</strain>
    </source>
</reference>
<sequence>MLYKTSPIVSKRLYGRTETNSIGNIESYGRSWSPVAQAVWKHPVDKPLLRTWDDLSGSQPDGSGDMSARASDMSLATFEARRSSLQTHIIHRDWTPTPYISFTSSPEALENLANFRKSHPRRKHQTITVVDPAVRLESGWPIISYGEEKDYYRIEIPYGIPDWELRAHHLCLWTVKAEEIVQHYDWDKLSSDPNWYHNIVCPDFKRFREERQRREQEQVQHRIDDISVAFGTLHLNSSSSPSSSTASDRNTDNEPWEDTDRNQPTKQHIQSLL</sequence>